<dbReference type="Proteomes" id="UP001164746">
    <property type="component" value="Chromosome 11"/>
</dbReference>
<dbReference type="CDD" id="cd00051">
    <property type="entry name" value="EFh"/>
    <property type="match status" value="1"/>
</dbReference>
<dbReference type="Gene3D" id="1.10.238.10">
    <property type="entry name" value="EF-hand"/>
    <property type="match status" value="2"/>
</dbReference>
<dbReference type="PROSITE" id="PS50222">
    <property type="entry name" value="EF_HAND_2"/>
    <property type="match status" value="3"/>
</dbReference>
<dbReference type="SUPFAM" id="SSF47473">
    <property type="entry name" value="EF-hand"/>
    <property type="match status" value="1"/>
</dbReference>
<dbReference type="Pfam" id="PF13499">
    <property type="entry name" value="EF-hand_7"/>
    <property type="match status" value="1"/>
</dbReference>
<sequence>MANDQSQTADVSEKDLRGNGLIDFDEFMEMMARKHYADPDAELLEAFKVFDKDGDGYISAEELRAVMASLGETLTEKEVNDMLREADMNGDGKIDYDEFVQILT</sequence>
<dbReference type="PROSITE" id="PS00018">
    <property type="entry name" value="EF_HAND_1"/>
    <property type="match status" value="2"/>
</dbReference>
<evidence type="ECO:0000256" key="2">
    <source>
        <dbReference type="ARBA" id="ARBA00022837"/>
    </source>
</evidence>
<evidence type="ECO:0000259" key="3">
    <source>
        <dbReference type="PROSITE" id="PS50222"/>
    </source>
</evidence>
<accession>A0ABY7FCT4</accession>
<reference evidence="4" key="1">
    <citation type="submission" date="2022-11" db="EMBL/GenBank/DDBJ databases">
        <title>Centuries of genome instability and evolution in soft-shell clam transmissible cancer (bioRxiv).</title>
        <authorList>
            <person name="Hart S.F.M."/>
            <person name="Yonemitsu M.A."/>
            <person name="Giersch R.M."/>
            <person name="Beal B.F."/>
            <person name="Arriagada G."/>
            <person name="Davis B.W."/>
            <person name="Ostrander E.A."/>
            <person name="Goff S.P."/>
            <person name="Metzger M.J."/>
        </authorList>
    </citation>
    <scope>NUCLEOTIDE SEQUENCE</scope>
    <source>
        <strain evidence="4">MELC-2E11</strain>
        <tissue evidence="4">Siphon/mantle</tissue>
    </source>
</reference>
<keyword evidence="2" id="KW-0106">Calcium</keyword>
<keyword evidence="5" id="KW-1185">Reference proteome</keyword>
<dbReference type="SMART" id="SM00054">
    <property type="entry name" value="EFh"/>
    <property type="match status" value="3"/>
</dbReference>
<keyword evidence="1" id="KW-0677">Repeat</keyword>
<protein>
    <submittedName>
        <fullName evidence="4">CALM-like protein</fullName>
    </submittedName>
</protein>
<organism evidence="4 5">
    <name type="scientific">Mya arenaria</name>
    <name type="common">Soft-shell clam</name>
    <dbReference type="NCBI Taxonomy" id="6604"/>
    <lineage>
        <taxon>Eukaryota</taxon>
        <taxon>Metazoa</taxon>
        <taxon>Spiralia</taxon>
        <taxon>Lophotrochozoa</taxon>
        <taxon>Mollusca</taxon>
        <taxon>Bivalvia</taxon>
        <taxon>Autobranchia</taxon>
        <taxon>Heteroconchia</taxon>
        <taxon>Euheterodonta</taxon>
        <taxon>Imparidentia</taxon>
        <taxon>Neoheterodontei</taxon>
        <taxon>Myida</taxon>
        <taxon>Myoidea</taxon>
        <taxon>Myidae</taxon>
        <taxon>Mya</taxon>
    </lineage>
</organism>
<dbReference type="InterPro" id="IPR002048">
    <property type="entry name" value="EF_hand_dom"/>
</dbReference>
<name>A0ABY7FCT4_MYAAR</name>
<feature type="domain" description="EF-hand" evidence="3">
    <location>
        <begin position="74"/>
        <end position="104"/>
    </location>
</feature>
<dbReference type="EMBL" id="CP111022">
    <property type="protein sequence ID" value="WAR19963.1"/>
    <property type="molecule type" value="Genomic_DNA"/>
</dbReference>
<feature type="domain" description="EF-hand" evidence="3">
    <location>
        <begin position="38"/>
        <end position="73"/>
    </location>
</feature>
<dbReference type="InterPro" id="IPR011992">
    <property type="entry name" value="EF-hand-dom_pair"/>
</dbReference>
<dbReference type="PANTHER" id="PTHR23050">
    <property type="entry name" value="CALCIUM BINDING PROTEIN"/>
    <property type="match status" value="1"/>
</dbReference>
<evidence type="ECO:0000313" key="5">
    <source>
        <dbReference type="Proteomes" id="UP001164746"/>
    </source>
</evidence>
<feature type="domain" description="EF-hand" evidence="3">
    <location>
        <begin position="15"/>
        <end position="37"/>
    </location>
</feature>
<dbReference type="InterPro" id="IPR018247">
    <property type="entry name" value="EF_Hand_1_Ca_BS"/>
</dbReference>
<dbReference type="InterPro" id="IPR050145">
    <property type="entry name" value="Centrin_CML-like"/>
</dbReference>
<proteinExistence type="predicted"/>
<evidence type="ECO:0000256" key="1">
    <source>
        <dbReference type="ARBA" id="ARBA00022737"/>
    </source>
</evidence>
<gene>
    <name evidence="4" type="ORF">MAR_001801</name>
</gene>
<evidence type="ECO:0000313" key="4">
    <source>
        <dbReference type="EMBL" id="WAR19963.1"/>
    </source>
</evidence>